<protein>
    <submittedName>
        <fullName evidence="2">Uncharacterized protein</fullName>
    </submittedName>
</protein>
<organism evidence="2 3">
    <name type="scientific">Sphingobium yanoikuyae</name>
    <name type="common">Sphingomonas yanoikuyae</name>
    <dbReference type="NCBI Taxonomy" id="13690"/>
    <lineage>
        <taxon>Bacteria</taxon>
        <taxon>Pseudomonadati</taxon>
        <taxon>Pseudomonadota</taxon>
        <taxon>Alphaproteobacteria</taxon>
        <taxon>Sphingomonadales</taxon>
        <taxon>Sphingomonadaceae</taxon>
        <taxon>Sphingobium</taxon>
    </lineage>
</organism>
<dbReference type="RefSeq" id="WP_125998217.1">
    <property type="nucleotide sequence ID" value="NZ_QRAL01000009.1"/>
</dbReference>
<name>A0A430BX34_SPHYA</name>
<gene>
    <name evidence="2" type="ORF">DAH51_10395</name>
</gene>
<feature type="region of interest" description="Disordered" evidence="1">
    <location>
        <begin position="1"/>
        <end position="22"/>
    </location>
</feature>
<sequence>MTASACSNRPAAPAVSHPPADDLTCQAEPAAPVLPVTPTGDIDWQAFDAAGLAFDRDALIAGRSCRDALARVCGWHKMRGAQVNC</sequence>
<accession>A0A430BX34</accession>
<proteinExistence type="predicted"/>
<dbReference type="AlphaFoldDB" id="A0A430BX34"/>
<dbReference type="EMBL" id="QRAL01000009">
    <property type="protein sequence ID" value="RSU57213.1"/>
    <property type="molecule type" value="Genomic_DNA"/>
</dbReference>
<reference evidence="2 3" key="1">
    <citation type="submission" date="2018-07" db="EMBL/GenBank/DDBJ databases">
        <title>Genomic and Epidemiologic Investigation of an Indolent Hospital Outbreak.</title>
        <authorList>
            <person name="Johnson R.C."/>
            <person name="Deming C."/>
            <person name="Conlan S."/>
            <person name="Zellmer C.J."/>
            <person name="Michelin A.V."/>
            <person name="Lee-Lin S."/>
            <person name="Thomas P.J."/>
            <person name="Park M."/>
            <person name="Weingarten R.A."/>
            <person name="Less J."/>
            <person name="Dekker J.P."/>
            <person name="Frank K.M."/>
            <person name="Musser K.A."/>
            <person name="Mcquiston J.R."/>
            <person name="Henderson D.K."/>
            <person name="Lau A.F."/>
            <person name="Palmore T.N."/>
            <person name="Segre J.A."/>
        </authorList>
    </citation>
    <scope>NUCLEOTIDE SEQUENCE [LARGE SCALE GENOMIC DNA]</scope>
    <source>
        <strain evidence="2 3">SK-NIH.Env6_1116</strain>
    </source>
</reference>
<dbReference type="Proteomes" id="UP000287401">
    <property type="component" value="Unassembled WGS sequence"/>
</dbReference>
<comment type="caution">
    <text evidence="2">The sequence shown here is derived from an EMBL/GenBank/DDBJ whole genome shotgun (WGS) entry which is preliminary data.</text>
</comment>
<evidence type="ECO:0000256" key="1">
    <source>
        <dbReference type="SAM" id="MobiDB-lite"/>
    </source>
</evidence>
<evidence type="ECO:0000313" key="2">
    <source>
        <dbReference type="EMBL" id="RSU57213.1"/>
    </source>
</evidence>
<evidence type="ECO:0000313" key="3">
    <source>
        <dbReference type="Proteomes" id="UP000287401"/>
    </source>
</evidence>